<dbReference type="Gene3D" id="3.40.50.1820">
    <property type="entry name" value="alpha/beta hydrolase"/>
    <property type="match status" value="1"/>
</dbReference>
<reference evidence="2 3" key="1">
    <citation type="submission" date="2015-10" db="EMBL/GenBank/DDBJ databases">
        <title>Full genome of DAOMC 229536 Phialocephala scopiformis, a fungal endophyte of spruce producing the potent anti-insectan compound rugulosin.</title>
        <authorList>
            <consortium name="DOE Joint Genome Institute"/>
            <person name="Walker A.K."/>
            <person name="Frasz S.L."/>
            <person name="Seifert K.A."/>
            <person name="Miller J.D."/>
            <person name="Mondo S.J."/>
            <person name="Labutti K."/>
            <person name="Lipzen A."/>
            <person name="Dockter R."/>
            <person name="Kennedy M."/>
            <person name="Grigoriev I.V."/>
            <person name="Spatafora J.W."/>
        </authorList>
    </citation>
    <scope>NUCLEOTIDE SEQUENCE [LARGE SCALE GENOMIC DNA]</scope>
    <source>
        <strain evidence="2 3">CBS 120377</strain>
    </source>
</reference>
<evidence type="ECO:0000313" key="2">
    <source>
        <dbReference type="EMBL" id="KUJ17237.1"/>
    </source>
</evidence>
<keyword evidence="2" id="KW-0378">Hydrolase</keyword>
<dbReference type="GO" id="GO:0016787">
    <property type="term" value="F:hydrolase activity"/>
    <property type="evidence" value="ECO:0007669"/>
    <property type="project" value="UniProtKB-KW"/>
</dbReference>
<dbReference type="Proteomes" id="UP000070700">
    <property type="component" value="Unassembled WGS sequence"/>
</dbReference>
<dbReference type="STRING" id="149040.A0A194XBV7"/>
<dbReference type="InterPro" id="IPR029058">
    <property type="entry name" value="AB_hydrolase_fold"/>
</dbReference>
<protein>
    <submittedName>
        <fullName evidence="2">Alpha/beta-hydrolase</fullName>
    </submittedName>
</protein>
<dbReference type="InParanoid" id="A0A194XBV7"/>
<proteinExistence type="predicted"/>
<feature type="domain" description="AB hydrolase-1" evidence="1">
    <location>
        <begin position="44"/>
        <end position="304"/>
    </location>
</feature>
<sequence>MTANPWLTSTAHSELVSVGTHRLHLQASGPARNPGHIVTIIIQGLSATISSWAAVTRLLSPHIRTFTYSRSGFHPSEPSPLPPTAENIALELDLLLQSAGIDPPYVLVAHSWGGILAREFIARKKEGDLAGVVFVEANQERTLDALDWRPFFLWCVVGKVEFLKVSDLEKRRKLDDEEWERHLRDMRDEGNRIQGEKEWNEYEKSFESLTEKKGSSVDMLRHIPVSVVKGENGRGLRMLYDALIERGHGTEEDREKFKGFLETFDEKDVELQSEIGKLSSKGRYVEARKSGHDVQLTEPEVIVEEVKWVVAQFVEGID</sequence>
<gene>
    <name evidence="2" type="ORF">LY89DRAFT_617059</name>
</gene>
<keyword evidence="3" id="KW-1185">Reference proteome</keyword>
<evidence type="ECO:0000259" key="1">
    <source>
        <dbReference type="Pfam" id="PF12697"/>
    </source>
</evidence>
<accession>A0A194XBV7</accession>
<dbReference type="Pfam" id="PF12697">
    <property type="entry name" value="Abhydrolase_6"/>
    <property type="match status" value="1"/>
</dbReference>
<dbReference type="InterPro" id="IPR000073">
    <property type="entry name" value="AB_hydrolase_1"/>
</dbReference>
<dbReference type="GeneID" id="28820513"/>
<dbReference type="AlphaFoldDB" id="A0A194XBV7"/>
<evidence type="ECO:0000313" key="3">
    <source>
        <dbReference type="Proteomes" id="UP000070700"/>
    </source>
</evidence>
<dbReference type="EMBL" id="KQ947415">
    <property type="protein sequence ID" value="KUJ17237.1"/>
    <property type="molecule type" value="Genomic_DNA"/>
</dbReference>
<name>A0A194XBV7_MOLSC</name>
<organism evidence="2 3">
    <name type="scientific">Mollisia scopiformis</name>
    <name type="common">Conifer needle endophyte fungus</name>
    <name type="synonym">Phialocephala scopiformis</name>
    <dbReference type="NCBI Taxonomy" id="149040"/>
    <lineage>
        <taxon>Eukaryota</taxon>
        <taxon>Fungi</taxon>
        <taxon>Dikarya</taxon>
        <taxon>Ascomycota</taxon>
        <taxon>Pezizomycotina</taxon>
        <taxon>Leotiomycetes</taxon>
        <taxon>Helotiales</taxon>
        <taxon>Mollisiaceae</taxon>
        <taxon>Mollisia</taxon>
    </lineage>
</organism>
<dbReference type="OrthoDB" id="294702at2759"/>
<dbReference type="RefSeq" id="XP_018071592.1">
    <property type="nucleotide sequence ID" value="XM_018210787.1"/>
</dbReference>
<dbReference type="KEGG" id="psco:LY89DRAFT_617059"/>
<dbReference type="SUPFAM" id="SSF53474">
    <property type="entry name" value="alpha/beta-Hydrolases"/>
    <property type="match status" value="1"/>
</dbReference>